<dbReference type="EMBL" id="GL379874">
    <property type="protein sequence ID" value="EGT59122.1"/>
    <property type="molecule type" value="Genomic_DNA"/>
</dbReference>
<gene>
    <name evidence="2" type="ORF">CAEBREN_08915</name>
</gene>
<feature type="transmembrane region" description="Helical" evidence="1">
    <location>
        <begin position="275"/>
        <end position="297"/>
    </location>
</feature>
<dbReference type="HOGENOM" id="CLU_049496_0_0_1"/>
<evidence type="ECO:0000313" key="3">
    <source>
        <dbReference type="Proteomes" id="UP000008068"/>
    </source>
</evidence>
<feature type="transmembrane region" description="Helical" evidence="1">
    <location>
        <begin position="63"/>
        <end position="81"/>
    </location>
</feature>
<keyword evidence="1" id="KW-1133">Transmembrane helix</keyword>
<reference evidence="3" key="1">
    <citation type="submission" date="2011-07" db="EMBL/GenBank/DDBJ databases">
        <authorList>
            <consortium name="Caenorhabditis brenneri Sequencing and Analysis Consortium"/>
            <person name="Wilson R.K."/>
        </authorList>
    </citation>
    <scope>NUCLEOTIDE SEQUENCE [LARGE SCALE GENOMIC DNA]</scope>
    <source>
        <strain evidence="3">PB2801</strain>
    </source>
</reference>
<feature type="transmembrane region" description="Helical" evidence="1">
    <location>
        <begin position="152"/>
        <end position="172"/>
    </location>
</feature>
<proteinExistence type="predicted"/>
<dbReference type="InParanoid" id="G0NF05"/>
<keyword evidence="3" id="KW-1185">Reference proteome</keyword>
<sequence length="321" mass="37567">MDDTMINGDPRYLNYKFDFFTIPVLTACLPAIWLSPTIVIVIKIIKVYIHHLVKKREERINHHVFTVIVLHLILSFCYLLADFISIRMPATGLITAWCASLQPNHGLKLLFMMSAYFNYTAMLFPFMLSILRLIPVYYPFKLEELCARIVRFGVPIIFLYPFCFCFALFPALGDCRQLLGTYQFRRNIFLLHWVLGFGIHQSRGLLSNSIFWLCACTIANFLLYRKFRKMRRERESAQIRKAELCLTLITISMFPSYFTNIGFLIAYLIDRSYSAYAIALRPFGSDCEFCFVAWIFYLTHPIFFKKRTSGVPKEETRATTL</sequence>
<dbReference type="Proteomes" id="UP000008068">
    <property type="component" value="Unassembled WGS sequence"/>
</dbReference>
<dbReference type="PANTHER" id="PTHR46045">
    <property type="entry name" value="SERPENTINE RECEPTOR, CLASS U-RELATED"/>
    <property type="match status" value="1"/>
</dbReference>
<keyword evidence="1" id="KW-0472">Membrane</keyword>
<evidence type="ECO:0000256" key="1">
    <source>
        <dbReference type="SAM" id="Phobius"/>
    </source>
</evidence>
<dbReference type="InterPro" id="IPR003839">
    <property type="entry name" value="7TM_GPCR_serpentine_rcpt_Sru"/>
</dbReference>
<dbReference type="AlphaFoldDB" id="G0NF05"/>
<feature type="transmembrane region" description="Helical" evidence="1">
    <location>
        <begin position="244"/>
        <end position="269"/>
    </location>
</feature>
<feature type="transmembrane region" description="Helical" evidence="1">
    <location>
        <begin position="205"/>
        <end position="223"/>
    </location>
</feature>
<evidence type="ECO:0000313" key="2">
    <source>
        <dbReference type="EMBL" id="EGT59122.1"/>
    </source>
</evidence>
<accession>G0NF05</accession>
<dbReference type="Pfam" id="PF10322">
    <property type="entry name" value="7TM_GPCR_Sru"/>
    <property type="match status" value="1"/>
</dbReference>
<dbReference type="OMA" id="CACTIAN"/>
<dbReference type="eggNOG" id="ENOG502R7QM">
    <property type="taxonomic scope" value="Eukaryota"/>
</dbReference>
<feature type="transmembrane region" description="Helical" evidence="1">
    <location>
        <begin position="116"/>
        <end position="140"/>
    </location>
</feature>
<dbReference type="PANTHER" id="PTHR46045:SF13">
    <property type="entry name" value="SERPENTINE RECEPTOR, CLASS U"/>
    <property type="match status" value="1"/>
</dbReference>
<organism evidence="3">
    <name type="scientific">Caenorhabditis brenneri</name>
    <name type="common">Nematode worm</name>
    <dbReference type="NCBI Taxonomy" id="135651"/>
    <lineage>
        <taxon>Eukaryota</taxon>
        <taxon>Metazoa</taxon>
        <taxon>Ecdysozoa</taxon>
        <taxon>Nematoda</taxon>
        <taxon>Chromadorea</taxon>
        <taxon>Rhabditida</taxon>
        <taxon>Rhabditina</taxon>
        <taxon>Rhabditomorpha</taxon>
        <taxon>Rhabditoidea</taxon>
        <taxon>Rhabditidae</taxon>
        <taxon>Peloderinae</taxon>
        <taxon>Caenorhabditis</taxon>
    </lineage>
</organism>
<keyword evidence="1" id="KW-0812">Transmembrane</keyword>
<protein>
    <submittedName>
        <fullName evidence="2">Uncharacterized protein</fullName>
    </submittedName>
</protein>
<feature type="transmembrane region" description="Helical" evidence="1">
    <location>
        <begin position="20"/>
        <end position="42"/>
    </location>
</feature>
<name>G0NF05_CAEBE</name>